<dbReference type="PANTHER" id="PTHR43875">
    <property type="entry name" value="MALTODEXTRIN IMPORT ATP-BINDING PROTEIN MSMX"/>
    <property type="match status" value="1"/>
</dbReference>
<dbReference type="GO" id="GO:0015697">
    <property type="term" value="P:quaternary ammonium group transport"/>
    <property type="evidence" value="ECO:0007669"/>
    <property type="project" value="UniProtKB-ARBA"/>
</dbReference>
<accession>A0A841R7H3</accession>
<dbReference type="InterPro" id="IPR013611">
    <property type="entry name" value="Transp-assoc_OB_typ2"/>
</dbReference>
<evidence type="ECO:0000259" key="4">
    <source>
        <dbReference type="PROSITE" id="PS50893"/>
    </source>
</evidence>
<evidence type="ECO:0000313" key="6">
    <source>
        <dbReference type="Proteomes" id="UP000587760"/>
    </source>
</evidence>
<dbReference type="PROSITE" id="PS00211">
    <property type="entry name" value="ABC_TRANSPORTER_1"/>
    <property type="match status" value="1"/>
</dbReference>
<dbReference type="Pfam" id="PF08402">
    <property type="entry name" value="TOBE_2"/>
    <property type="match status" value="1"/>
</dbReference>
<dbReference type="AlphaFoldDB" id="A0A841R7H3"/>
<name>A0A841R7H3_9SPIO</name>
<evidence type="ECO:0000313" key="5">
    <source>
        <dbReference type="EMBL" id="MBB6478990.1"/>
    </source>
</evidence>
<dbReference type="Proteomes" id="UP000587760">
    <property type="component" value="Unassembled WGS sequence"/>
</dbReference>
<gene>
    <name evidence="5" type="ORF">HNR50_000623</name>
</gene>
<reference evidence="5 6" key="1">
    <citation type="submission" date="2020-08" db="EMBL/GenBank/DDBJ databases">
        <title>Genomic Encyclopedia of Type Strains, Phase IV (KMG-IV): sequencing the most valuable type-strain genomes for metagenomic binning, comparative biology and taxonomic classification.</title>
        <authorList>
            <person name="Goeker M."/>
        </authorList>
    </citation>
    <scope>NUCLEOTIDE SEQUENCE [LARGE SCALE GENOMIC DNA]</scope>
    <source>
        <strain evidence="5 6">DSM 2461</strain>
    </source>
</reference>
<keyword evidence="1" id="KW-0813">Transport</keyword>
<dbReference type="Gene3D" id="3.40.50.300">
    <property type="entry name" value="P-loop containing nucleotide triphosphate hydrolases"/>
    <property type="match status" value="1"/>
</dbReference>
<dbReference type="InterPro" id="IPR008995">
    <property type="entry name" value="Mo/tungstate-bd_C_term_dom"/>
</dbReference>
<evidence type="ECO:0000256" key="2">
    <source>
        <dbReference type="ARBA" id="ARBA00022741"/>
    </source>
</evidence>
<dbReference type="EMBL" id="JACHGJ010000001">
    <property type="protein sequence ID" value="MBB6478990.1"/>
    <property type="molecule type" value="Genomic_DNA"/>
</dbReference>
<dbReference type="GO" id="GO:0005524">
    <property type="term" value="F:ATP binding"/>
    <property type="evidence" value="ECO:0007669"/>
    <property type="project" value="UniProtKB-KW"/>
</dbReference>
<comment type="caution">
    <text evidence="5">The sequence shown here is derived from an EMBL/GenBank/DDBJ whole genome shotgun (WGS) entry which is preliminary data.</text>
</comment>
<dbReference type="PROSITE" id="PS50893">
    <property type="entry name" value="ABC_TRANSPORTER_2"/>
    <property type="match status" value="1"/>
</dbReference>
<dbReference type="InterPro" id="IPR017871">
    <property type="entry name" value="ABC_transporter-like_CS"/>
</dbReference>
<dbReference type="RefSeq" id="WP_184743590.1">
    <property type="nucleotide sequence ID" value="NZ_JACHGJ010000001.1"/>
</dbReference>
<dbReference type="InterPro" id="IPR003439">
    <property type="entry name" value="ABC_transporter-like_ATP-bd"/>
</dbReference>
<dbReference type="SUPFAM" id="SSF50331">
    <property type="entry name" value="MOP-like"/>
    <property type="match status" value="1"/>
</dbReference>
<feature type="domain" description="ABC transporter" evidence="4">
    <location>
        <begin position="3"/>
        <end position="231"/>
    </location>
</feature>
<keyword evidence="3" id="KW-0067">ATP-binding</keyword>
<dbReference type="InterPro" id="IPR003593">
    <property type="entry name" value="AAA+_ATPase"/>
</dbReference>
<proteinExistence type="predicted"/>
<dbReference type="InterPro" id="IPR047641">
    <property type="entry name" value="ABC_transpr_MalK/UgpC-like"/>
</dbReference>
<dbReference type="Pfam" id="PF00005">
    <property type="entry name" value="ABC_tran"/>
    <property type="match status" value="1"/>
</dbReference>
<dbReference type="GO" id="GO:0016887">
    <property type="term" value="F:ATP hydrolysis activity"/>
    <property type="evidence" value="ECO:0007669"/>
    <property type="project" value="InterPro"/>
</dbReference>
<dbReference type="InterPro" id="IPR027417">
    <property type="entry name" value="P-loop_NTPase"/>
</dbReference>
<keyword evidence="6" id="KW-1185">Reference proteome</keyword>
<dbReference type="GO" id="GO:0022857">
    <property type="term" value="F:transmembrane transporter activity"/>
    <property type="evidence" value="ECO:0007669"/>
    <property type="project" value="InterPro"/>
</dbReference>
<evidence type="ECO:0000256" key="3">
    <source>
        <dbReference type="ARBA" id="ARBA00022840"/>
    </source>
</evidence>
<dbReference type="SUPFAM" id="SSF52540">
    <property type="entry name" value="P-loop containing nucleoside triphosphate hydrolases"/>
    <property type="match status" value="1"/>
</dbReference>
<sequence length="344" mass="38921">MSITLNDIHRDFGDFKLHMNLQAEKGELISLLGPSGCGKSTTLRIIAGFEEADSGSLFLEGKDLLSISPEKREIAMVFQDYALFPHMTVFDNIAYGPKIRKWSKEKIREEVNRFLKIVHLEGFADRKTEMLSGGEQQRVALARALITEPKLLLLDEPLSALDARLRKKLRREIRNIQRELEITTLYVTHDQEEALAISDKIALIDNGECIQFDTPQNLYRKPQHIFAAGFIGNANLIPVGNIDLKSMSAETEMGKFSVDYIREGSDEKFIFFRSDKCLIVRDDNPELSNMISGTVVDEEYTGSRKDLEIQVGNQIIRASVPEDSPVAVNDMVTLHIPEQHCRVL</sequence>
<organism evidence="5 6">
    <name type="scientific">Spirochaeta isovalerica</name>
    <dbReference type="NCBI Taxonomy" id="150"/>
    <lineage>
        <taxon>Bacteria</taxon>
        <taxon>Pseudomonadati</taxon>
        <taxon>Spirochaetota</taxon>
        <taxon>Spirochaetia</taxon>
        <taxon>Spirochaetales</taxon>
        <taxon>Spirochaetaceae</taxon>
        <taxon>Spirochaeta</taxon>
    </lineage>
</organism>
<keyword evidence="2" id="KW-0547">Nucleotide-binding</keyword>
<dbReference type="PANTHER" id="PTHR43875:SF1">
    <property type="entry name" value="OSMOPROTECTIVE COMPOUNDS UPTAKE ATP-BINDING PROTEIN GGTA"/>
    <property type="match status" value="1"/>
</dbReference>
<dbReference type="FunFam" id="3.40.50.300:FF:000425">
    <property type="entry name" value="Probable ABC transporter, ATP-binding subunit"/>
    <property type="match status" value="1"/>
</dbReference>
<evidence type="ECO:0000256" key="1">
    <source>
        <dbReference type="ARBA" id="ARBA00022448"/>
    </source>
</evidence>
<dbReference type="GO" id="GO:0055052">
    <property type="term" value="C:ATP-binding cassette (ABC) transporter complex, substrate-binding subunit-containing"/>
    <property type="evidence" value="ECO:0007669"/>
    <property type="project" value="TreeGrafter"/>
</dbReference>
<dbReference type="SMART" id="SM00382">
    <property type="entry name" value="AAA"/>
    <property type="match status" value="1"/>
</dbReference>
<protein>
    <submittedName>
        <fullName evidence="5">ABC-type Fe3+/spermidine/putrescine transport system ATPase subunit</fullName>
    </submittedName>
</protein>